<sequence>MDENETFKYHEGQSVMFHDSLIEHYCMIIKPKKAASDGTIHYTTNEIADIINKALNMLQNITNFYNGKDKDSYAKILSITTISKYRIKKSINALDPIGKIQLSNETMDRIDTEIVKAITL</sequence>
<protein>
    <submittedName>
        <fullName evidence="1">Uncharacterized protein</fullName>
    </submittedName>
</protein>
<dbReference type="Proteomes" id="UP000285274">
    <property type="component" value="Unassembled WGS sequence"/>
</dbReference>
<evidence type="ECO:0000313" key="2">
    <source>
        <dbReference type="Proteomes" id="UP000285274"/>
    </source>
</evidence>
<organism evidence="1 2">
    <name type="scientific">Holdemanella biformis</name>
    <dbReference type="NCBI Taxonomy" id="1735"/>
    <lineage>
        <taxon>Bacteria</taxon>
        <taxon>Bacillati</taxon>
        <taxon>Bacillota</taxon>
        <taxon>Erysipelotrichia</taxon>
        <taxon>Erysipelotrichales</taxon>
        <taxon>Erysipelotrichaceae</taxon>
        <taxon>Holdemanella</taxon>
    </lineage>
</organism>
<reference evidence="1 2" key="1">
    <citation type="submission" date="2018-08" db="EMBL/GenBank/DDBJ databases">
        <title>A genome reference for cultivated species of the human gut microbiota.</title>
        <authorList>
            <person name="Zou Y."/>
            <person name="Xue W."/>
            <person name="Luo G."/>
        </authorList>
    </citation>
    <scope>NUCLEOTIDE SEQUENCE [LARGE SCALE GENOMIC DNA]</scope>
    <source>
        <strain evidence="1 2">AF22-10AC</strain>
    </source>
</reference>
<dbReference type="AlphaFoldDB" id="A0A412JAE0"/>
<accession>A0A412JAE0</accession>
<dbReference type="Gene3D" id="2.30.30.110">
    <property type="match status" value="1"/>
</dbReference>
<comment type="caution">
    <text evidence="1">The sequence shown here is derived from an EMBL/GenBank/DDBJ whole genome shotgun (WGS) entry which is preliminary data.</text>
</comment>
<name>A0A412JAE0_9FIRM</name>
<gene>
    <name evidence="1" type="ORF">DWX92_00005</name>
</gene>
<dbReference type="EMBL" id="QRVM01000001">
    <property type="protein sequence ID" value="RGS49353.1"/>
    <property type="molecule type" value="Genomic_DNA"/>
</dbReference>
<dbReference type="InterPro" id="IPR011067">
    <property type="entry name" value="Plasmid_toxin/cell-grow_inhib"/>
</dbReference>
<evidence type="ECO:0000313" key="1">
    <source>
        <dbReference type="EMBL" id="RGS49353.1"/>
    </source>
</evidence>
<proteinExistence type="predicted"/>